<evidence type="ECO:0000313" key="2">
    <source>
        <dbReference type="Proteomes" id="UP000033636"/>
    </source>
</evidence>
<organism evidence="1 2">
    <name type="scientific">Thermoproteus sp. AZ2</name>
    <dbReference type="NCBI Taxonomy" id="1609232"/>
    <lineage>
        <taxon>Archaea</taxon>
        <taxon>Thermoproteota</taxon>
        <taxon>Thermoprotei</taxon>
        <taxon>Thermoproteales</taxon>
        <taxon>Thermoproteaceae</taxon>
        <taxon>Thermoproteus</taxon>
    </lineage>
</organism>
<proteinExistence type="predicted"/>
<name>A0ACC6V1W4_9CREN</name>
<evidence type="ECO:0000313" key="1">
    <source>
        <dbReference type="EMBL" id="MFB6491048.1"/>
    </source>
</evidence>
<sequence length="69" mass="8031">MRIKLIRAEGGWGYYALPSSPDNPYRPIEVVVRAGDRLYRLETWAYYEDGAWAIALPLNAEEVELIYLR</sequence>
<dbReference type="Proteomes" id="UP000033636">
    <property type="component" value="Unassembled WGS sequence"/>
</dbReference>
<dbReference type="EMBL" id="JZWT02000019">
    <property type="protein sequence ID" value="MFB6491048.1"/>
    <property type="molecule type" value="Genomic_DNA"/>
</dbReference>
<accession>A0ACC6V1W4</accession>
<reference evidence="1" key="1">
    <citation type="submission" date="2024-07" db="EMBL/GenBank/DDBJ databases">
        <title>Metagenome and Metagenome-Assembled Genomes of Archaea from a hot spring from the geothermal field of Los Azufres, Mexico.</title>
        <authorList>
            <person name="Marin-Paredes R."/>
            <person name="Martinez-Romero E."/>
            <person name="Servin-Garciduenas L.E."/>
        </authorList>
    </citation>
    <scope>NUCLEOTIDE SEQUENCE</scope>
</reference>
<protein>
    <submittedName>
        <fullName evidence="1">Uncharacterized protein</fullName>
    </submittedName>
</protein>
<comment type="caution">
    <text evidence="1">The sequence shown here is derived from an EMBL/GenBank/DDBJ whole genome shotgun (WGS) entry which is preliminary data.</text>
</comment>
<gene>
    <name evidence="1" type="ORF">TU35_007395</name>
</gene>